<dbReference type="Gene3D" id="3.10.180.10">
    <property type="entry name" value="2,3-Dihydroxybiphenyl 1,2-Dioxygenase, domain 1"/>
    <property type="match status" value="1"/>
</dbReference>
<evidence type="ECO:0000313" key="2">
    <source>
        <dbReference type="EMBL" id="EXU81353.1"/>
    </source>
</evidence>
<accession>A0A014NPG1</accession>
<dbReference type="PATRIC" id="fig|1457173.3.peg.757"/>
<evidence type="ECO:0000313" key="3">
    <source>
        <dbReference type="Proteomes" id="UP000020766"/>
    </source>
</evidence>
<dbReference type="InterPro" id="IPR037523">
    <property type="entry name" value="VOC_core"/>
</dbReference>
<comment type="caution">
    <text evidence="2">The sequence shown here is derived from an EMBL/GenBank/DDBJ whole genome shotgun (WGS) entry which is preliminary data.</text>
</comment>
<dbReference type="InterPro" id="IPR029068">
    <property type="entry name" value="Glyas_Bleomycin-R_OHBP_Dase"/>
</dbReference>
<gene>
    <name evidence="2" type="ORF">AX13_11150</name>
</gene>
<dbReference type="Proteomes" id="UP000020766">
    <property type="component" value="Unassembled WGS sequence"/>
</dbReference>
<dbReference type="CDD" id="cd07262">
    <property type="entry name" value="VOC_like"/>
    <property type="match status" value="1"/>
</dbReference>
<dbReference type="PROSITE" id="PS51819">
    <property type="entry name" value="VOC"/>
    <property type="match status" value="1"/>
</dbReference>
<proteinExistence type="predicted"/>
<dbReference type="EMBL" id="JBOK01000003">
    <property type="protein sequence ID" value="EXU81353.1"/>
    <property type="molecule type" value="Genomic_DNA"/>
</dbReference>
<name>A0A014NPG1_9BURK</name>
<keyword evidence="3" id="KW-1185">Reference proteome</keyword>
<sequence length="140" mass="15318">MLSHILLGTNNLEASRQFYDAVLGILGAPSASHIQVNGFERHVWDHDGTRLMIATPRDGQPCTHYNGFTLGFKTTSIEQLHRALDAALAHGGVAIEDPAGWRKAPGNDRYLAYVRDPAGHKLCLMFREIWAQPALAGTTA</sequence>
<dbReference type="SUPFAM" id="SSF54593">
    <property type="entry name" value="Glyoxalase/Bleomycin resistance protein/Dihydroxybiphenyl dioxygenase"/>
    <property type="match status" value="1"/>
</dbReference>
<organism evidence="2 3">
    <name type="scientific">Comamonas aquatica DA1877</name>
    <dbReference type="NCBI Taxonomy" id="1457173"/>
    <lineage>
        <taxon>Bacteria</taxon>
        <taxon>Pseudomonadati</taxon>
        <taxon>Pseudomonadota</taxon>
        <taxon>Betaproteobacteria</taxon>
        <taxon>Burkholderiales</taxon>
        <taxon>Comamonadaceae</taxon>
        <taxon>Comamonas</taxon>
    </lineage>
</organism>
<dbReference type="AlphaFoldDB" id="A0A014NPG1"/>
<dbReference type="PANTHER" id="PTHR35006">
    <property type="entry name" value="GLYOXALASE FAMILY PROTEIN (AFU_ORTHOLOGUE AFUA_5G14830)"/>
    <property type="match status" value="1"/>
</dbReference>
<dbReference type="Pfam" id="PF18029">
    <property type="entry name" value="Glyoxalase_6"/>
    <property type="match status" value="1"/>
</dbReference>
<dbReference type="PANTHER" id="PTHR35006:SF1">
    <property type="entry name" value="BLL2941 PROTEIN"/>
    <property type="match status" value="1"/>
</dbReference>
<evidence type="ECO:0000259" key="1">
    <source>
        <dbReference type="PROSITE" id="PS51819"/>
    </source>
</evidence>
<reference evidence="2 3" key="1">
    <citation type="submission" date="2014-01" db="EMBL/GenBank/DDBJ databases">
        <title>Interspecies Systems Biology Uncovers Metabolites Affecting C. elegans Gene Expression and Life History Traits.</title>
        <authorList>
            <person name="Watson E."/>
            <person name="Macneil L.T."/>
            <person name="Ritter A.D."/>
            <person name="Yilmaz L.S."/>
            <person name="Rosebrock A.P."/>
            <person name="Caudy A.A."/>
            <person name="Walhout A.J."/>
        </authorList>
    </citation>
    <scope>NUCLEOTIDE SEQUENCE [LARGE SCALE GENOMIC DNA]</scope>
    <source>
        <strain evidence="2 3">DA1877</strain>
    </source>
</reference>
<dbReference type="RefSeq" id="WP_043379339.1">
    <property type="nucleotide sequence ID" value="NZ_JBOK01000003.1"/>
</dbReference>
<feature type="domain" description="VOC" evidence="1">
    <location>
        <begin position="1"/>
        <end position="127"/>
    </location>
</feature>
<protein>
    <submittedName>
        <fullName evidence="2">Glyoxalase</fullName>
    </submittedName>
</protein>
<dbReference type="InterPro" id="IPR041581">
    <property type="entry name" value="Glyoxalase_6"/>
</dbReference>